<name>M2RQS7_CERS8</name>
<dbReference type="PROSITE" id="PS00678">
    <property type="entry name" value="WD_REPEATS_1"/>
    <property type="match status" value="6"/>
</dbReference>
<dbReference type="PROSITE" id="PS50294">
    <property type="entry name" value="WD_REPEATS_REGION"/>
    <property type="match status" value="6"/>
</dbReference>
<protein>
    <recommendedName>
        <fullName evidence="4">T6SS Phospholipase effector Tle1-like catalytic domain-containing protein</fullName>
    </recommendedName>
</protein>
<feature type="repeat" description="WD" evidence="3">
    <location>
        <begin position="654"/>
        <end position="695"/>
    </location>
</feature>
<dbReference type="STRING" id="914234.M2RQS7"/>
<dbReference type="PROSITE" id="PS50082">
    <property type="entry name" value="WD_REPEATS_2"/>
    <property type="match status" value="6"/>
</dbReference>
<dbReference type="Pfam" id="PF00400">
    <property type="entry name" value="WD40"/>
    <property type="match status" value="6"/>
</dbReference>
<dbReference type="Proteomes" id="UP000016930">
    <property type="component" value="Unassembled WGS sequence"/>
</dbReference>
<dbReference type="OrthoDB" id="538223at2759"/>
<evidence type="ECO:0000313" key="6">
    <source>
        <dbReference type="Proteomes" id="UP000016930"/>
    </source>
</evidence>
<dbReference type="PANTHER" id="PTHR22847">
    <property type="entry name" value="WD40 REPEAT PROTEIN"/>
    <property type="match status" value="1"/>
</dbReference>
<evidence type="ECO:0000256" key="1">
    <source>
        <dbReference type="ARBA" id="ARBA00022574"/>
    </source>
</evidence>
<feature type="repeat" description="WD" evidence="3">
    <location>
        <begin position="790"/>
        <end position="824"/>
    </location>
</feature>
<evidence type="ECO:0000313" key="5">
    <source>
        <dbReference type="EMBL" id="EMD41251.1"/>
    </source>
</evidence>
<dbReference type="InterPro" id="IPR036322">
    <property type="entry name" value="WD40_repeat_dom_sf"/>
</dbReference>
<feature type="repeat" description="WD" evidence="3">
    <location>
        <begin position="697"/>
        <end position="738"/>
    </location>
</feature>
<proteinExistence type="predicted"/>
<feature type="repeat" description="WD" evidence="3">
    <location>
        <begin position="747"/>
        <end position="788"/>
    </location>
</feature>
<feature type="domain" description="T6SS Phospholipase effector Tle1-like catalytic" evidence="4">
    <location>
        <begin position="65"/>
        <end position="358"/>
    </location>
</feature>
<keyword evidence="1 3" id="KW-0853">WD repeat</keyword>
<dbReference type="GO" id="GO:1990234">
    <property type="term" value="C:transferase complex"/>
    <property type="evidence" value="ECO:0007669"/>
    <property type="project" value="UniProtKB-ARBA"/>
</dbReference>
<dbReference type="AlphaFoldDB" id="M2RQS7"/>
<dbReference type="PANTHER" id="PTHR22847:SF637">
    <property type="entry name" value="WD REPEAT DOMAIN 5B"/>
    <property type="match status" value="1"/>
</dbReference>
<dbReference type="HOGENOM" id="CLU_005049_4_3_1"/>
<sequence>MPPTTAVEVEQDKHVGAHIRRMPREDLLQNRAGTAVHEHGVIHETFERQASKTEALEGCKCGGKRNLVVCIDGTSNQYGKKNTNVVELYRLVKKLPGDDQLTYYNSGIGTYAKPSWRSWQHLKQVADHKIDLAIAWNFERIVLNAYRWLSDNYAEGDCIYLFGFSRGAYQVRTLSAMIETIGLIHKGNEEQIPFAYELYAAEAPDGVRNSPTSTNRIKTLFKSGSTETVAKMNEAKKRFKNTFSRDVKVHFVGAWDTVSSVGVVRQKVLPGTANGMKHVCFFRHALALDERRVKFLPEYVNEGKGAGLSFGGTDVGTSSSQPLHTKEVWFVGTHSDIGGGNIENEAMDRKAAPLRWMVFEAVARGLRLDMLNEGSANMAVPPLEVHESLTCYWWLLELYPFKYLSYEGKSSTRRCPHLGAVRVVKLQEGQRIHGSVFSAIRPKGEQAYNPRARVIYQEDIESTLPLFARFLRLFTASKPSVEKELDKTYESYWKMFKDDEHKDPDLRHLERDLREIIEDAVKKCIQKFEKLRDGQTITPKALVADIEQWTWIRHTHYVSSVSFSPDGARIASGSFDKTVRIWNLNPSTRDAVESMVLTGHDDWIRSVAFSPDSTHVVSGSDDQTIRIWDLETTSAVVDSDPIAGHTIITEHRKITAHAKPVTSVAFSPDGSHIVSGSLDKAIRIWNASTGKAKGEPLRGHSDWVLSVAFSPTGTRVVSGSRDGTVRVWDAETGAALGSTLAGDHNWVWSHTDDVNSVAFSPNGLYIVSGSNDKTVRIWNTETGKSIGDPLIGHQAAVSSVAISPDGKWVVSSSHDKTVRIWDVEDWAGS</sequence>
<evidence type="ECO:0000256" key="3">
    <source>
        <dbReference type="PROSITE-ProRule" id="PRU00221"/>
    </source>
</evidence>
<accession>M2RQS7</accession>
<dbReference type="EMBL" id="KB445791">
    <property type="protein sequence ID" value="EMD41251.1"/>
    <property type="molecule type" value="Genomic_DNA"/>
</dbReference>
<keyword evidence="6" id="KW-1185">Reference proteome</keyword>
<reference evidence="5 6" key="1">
    <citation type="journal article" date="2012" name="Proc. Natl. Acad. Sci. U.S.A.">
        <title>Comparative genomics of Ceriporiopsis subvermispora and Phanerochaete chrysosporium provide insight into selective ligninolysis.</title>
        <authorList>
            <person name="Fernandez-Fueyo E."/>
            <person name="Ruiz-Duenas F.J."/>
            <person name="Ferreira P."/>
            <person name="Floudas D."/>
            <person name="Hibbett D.S."/>
            <person name="Canessa P."/>
            <person name="Larrondo L.F."/>
            <person name="James T.Y."/>
            <person name="Seelenfreund D."/>
            <person name="Lobos S."/>
            <person name="Polanco R."/>
            <person name="Tello M."/>
            <person name="Honda Y."/>
            <person name="Watanabe T."/>
            <person name="Watanabe T."/>
            <person name="Ryu J.S."/>
            <person name="Kubicek C.P."/>
            <person name="Schmoll M."/>
            <person name="Gaskell J."/>
            <person name="Hammel K.E."/>
            <person name="St John F.J."/>
            <person name="Vanden Wymelenberg A."/>
            <person name="Sabat G."/>
            <person name="Splinter BonDurant S."/>
            <person name="Syed K."/>
            <person name="Yadav J.S."/>
            <person name="Doddapaneni H."/>
            <person name="Subramanian V."/>
            <person name="Lavin J.L."/>
            <person name="Oguiza J.A."/>
            <person name="Perez G."/>
            <person name="Pisabarro A.G."/>
            <person name="Ramirez L."/>
            <person name="Santoyo F."/>
            <person name="Master E."/>
            <person name="Coutinho P.M."/>
            <person name="Henrissat B."/>
            <person name="Lombard V."/>
            <person name="Magnuson J.K."/>
            <person name="Kuees U."/>
            <person name="Hori C."/>
            <person name="Igarashi K."/>
            <person name="Samejima M."/>
            <person name="Held B.W."/>
            <person name="Barry K.W."/>
            <person name="LaButti K.M."/>
            <person name="Lapidus A."/>
            <person name="Lindquist E.A."/>
            <person name="Lucas S.M."/>
            <person name="Riley R."/>
            <person name="Salamov A.A."/>
            <person name="Hoffmeister D."/>
            <person name="Schwenk D."/>
            <person name="Hadar Y."/>
            <person name="Yarden O."/>
            <person name="de Vries R.P."/>
            <person name="Wiebenga A."/>
            <person name="Stenlid J."/>
            <person name="Eastwood D."/>
            <person name="Grigoriev I.V."/>
            <person name="Berka R.M."/>
            <person name="Blanchette R.A."/>
            <person name="Kersten P."/>
            <person name="Martinez A.T."/>
            <person name="Vicuna R."/>
            <person name="Cullen D."/>
        </authorList>
    </citation>
    <scope>NUCLEOTIDE SEQUENCE [LARGE SCALE GENOMIC DNA]</scope>
    <source>
        <strain evidence="5 6">B</strain>
    </source>
</reference>
<gene>
    <name evidence="5" type="ORF">CERSUDRAFT_101783</name>
</gene>
<dbReference type="Pfam" id="PF09994">
    <property type="entry name" value="T6SS_Tle1-like_cat"/>
    <property type="match status" value="1"/>
</dbReference>
<dbReference type="InterPro" id="IPR020472">
    <property type="entry name" value="WD40_PAC1"/>
</dbReference>
<dbReference type="InterPro" id="IPR018712">
    <property type="entry name" value="Tle1-like_cat"/>
</dbReference>
<organism evidence="5 6">
    <name type="scientific">Ceriporiopsis subvermispora (strain B)</name>
    <name type="common">White-rot fungus</name>
    <name type="synonym">Gelatoporia subvermispora</name>
    <dbReference type="NCBI Taxonomy" id="914234"/>
    <lineage>
        <taxon>Eukaryota</taxon>
        <taxon>Fungi</taxon>
        <taxon>Dikarya</taxon>
        <taxon>Basidiomycota</taxon>
        <taxon>Agaricomycotina</taxon>
        <taxon>Agaricomycetes</taxon>
        <taxon>Polyporales</taxon>
        <taxon>Gelatoporiaceae</taxon>
        <taxon>Gelatoporia</taxon>
    </lineage>
</organism>
<dbReference type="InterPro" id="IPR001680">
    <property type="entry name" value="WD40_rpt"/>
</dbReference>
<dbReference type="Gene3D" id="2.130.10.10">
    <property type="entry name" value="YVTN repeat-like/Quinoprotein amine dehydrogenase"/>
    <property type="match status" value="3"/>
</dbReference>
<dbReference type="InterPro" id="IPR019775">
    <property type="entry name" value="WD40_repeat_CS"/>
</dbReference>
<evidence type="ECO:0000259" key="4">
    <source>
        <dbReference type="Pfam" id="PF09994"/>
    </source>
</evidence>
<dbReference type="SMART" id="SM00320">
    <property type="entry name" value="WD40"/>
    <property type="match status" value="6"/>
</dbReference>
<dbReference type="PRINTS" id="PR00320">
    <property type="entry name" value="GPROTEINBRPT"/>
</dbReference>
<dbReference type="CDD" id="cd00200">
    <property type="entry name" value="WD40"/>
    <property type="match status" value="1"/>
</dbReference>
<evidence type="ECO:0000256" key="2">
    <source>
        <dbReference type="ARBA" id="ARBA00022737"/>
    </source>
</evidence>
<keyword evidence="2" id="KW-0677">Repeat</keyword>
<dbReference type="InterPro" id="IPR015943">
    <property type="entry name" value="WD40/YVTN_repeat-like_dom_sf"/>
</dbReference>
<feature type="repeat" description="WD" evidence="3">
    <location>
        <begin position="551"/>
        <end position="592"/>
    </location>
</feature>
<feature type="repeat" description="WD" evidence="3">
    <location>
        <begin position="597"/>
        <end position="638"/>
    </location>
</feature>
<dbReference type="SUPFAM" id="SSF50978">
    <property type="entry name" value="WD40 repeat-like"/>
    <property type="match status" value="1"/>
</dbReference>